<dbReference type="EMBL" id="CP051684">
    <property type="protein sequence ID" value="QJD93202.1"/>
    <property type="molecule type" value="Genomic_DNA"/>
</dbReference>
<evidence type="ECO:0000313" key="4">
    <source>
        <dbReference type="Proteomes" id="UP000503117"/>
    </source>
</evidence>
<accession>A0ABX6MFV1</accession>
<gene>
    <name evidence="3" type="ORF">HH213_25825</name>
</gene>
<name>A0ABX6MFV1_9BURK</name>
<dbReference type="Pfam" id="PF00497">
    <property type="entry name" value="SBP_bac_3"/>
    <property type="match status" value="1"/>
</dbReference>
<dbReference type="SUPFAM" id="SSF53850">
    <property type="entry name" value="Periplasmic binding protein-like II"/>
    <property type="match status" value="1"/>
</dbReference>
<keyword evidence="4" id="KW-1185">Reference proteome</keyword>
<keyword evidence="1" id="KW-0732">Signal</keyword>
<dbReference type="InterPro" id="IPR001638">
    <property type="entry name" value="Solute-binding_3/MltF_N"/>
</dbReference>
<evidence type="ECO:0000313" key="3">
    <source>
        <dbReference type="EMBL" id="QJD93202.1"/>
    </source>
</evidence>
<reference evidence="3 4" key="1">
    <citation type="submission" date="2020-04" db="EMBL/GenBank/DDBJ databases">
        <title>Genome sequencing of novel species.</title>
        <authorList>
            <person name="Heo J."/>
            <person name="Kim S.-J."/>
            <person name="Kim J.-S."/>
            <person name="Hong S.-B."/>
            <person name="Kwon S.-W."/>
        </authorList>
    </citation>
    <scope>NUCLEOTIDE SEQUENCE [LARGE SCALE GENOMIC DNA]</scope>
    <source>
        <strain evidence="3 4">AF9R3</strain>
    </source>
</reference>
<dbReference type="Gene3D" id="3.40.190.10">
    <property type="entry name" value="Periplasmic binding protein-like II"/>
    <property type="match status" value="2"/>
</dbReference>
<evidence type="ECO:0000256" key="1">
    <source>
        <dbReference type="ARBA" id="ARBA00022729"/>
    </source>
</evidence>
<evidence type="ECO:0000259" key="2">
    <source>
        <dbReference type="SMART" id="SM00062"/>
    </source>
</evidence>
<protein>
    <submittedName>
        <fullName evidence="3">Transporter substrate-binding domain-containing protein</fullName>
    </submittedName>
</protein>
<feature type="domain" description="Solute-binding protein family 3/N-terminal" evidence="2">
    <location>
        <begin position="20"/>
        <end position="244"/>
    </location>
</feature>
<dbReference type="PANTHER" id="PTHR35936">
    <property type="entry name" value="MEMBRANE-BOUND LYTIC MUREIN TRANSGLYCOSYLASE F"/>
    <property type="match status" value="1"/>
</dbReference>
<dbReference type="Proteomes" id="UP000503117">
    <property type="component" value="Chromosome"/>
</dbReference>
<dbReference type="SMART" id="SM00062">
    <property type="entry name" value="PBPb"/>
    <property type="match status" value="1"/>
</dbReference>
<dbReference type="RefSeq" id="WP_169114156.1">
    <property type="nucleotide sequence ID" value="NZ_CP051684.1"/>
</dbReference>
<sequence length="245" mass="27748">MALDAVPLSSFARQVAARELLVVGTRFEGIYERRDNGDFAGMGVELLRLYAGRHGYHLRFELYPWRRAQELINSGAADVLIGPYKSVERQRTMRFSAQPFFRDQVAFYVRADRMPIWEGDYDMLKGRRIVTLNGWTYGPAFTRAQAQLNISVANSVESGLKMLAIGHVEMFATNRRDTDPVVTALGLQDTVMALAPLIDVQDAYFAYPLAPRQRDLPAQMDQLLADMRKSGELQRLARRFGVTVP</sequence>
<organism evidence="3 4">
    <name type="scientific">Duganella dendranthematis</name>
    <dbReference type="NCBI Taxonomy" id="2728021"/>
    <lineage>
        <taxon>Bacteria</taxon>
        <taxon>Pseudomonadati</taxon>
        <taxon>Pseudomonadota</taxon>
        <taxon>Betaproteobacteria</taxon>
        <taxon>Burkholderiales</taxon>
        <taxon>Oxalobacteraceae</taxon>
        <taxon>Telluria group</taxon>
        <taxon>Duganella</taxon>
    </lineage>
</organism>
<dbReference type="PANTHER" id="PTHR35936:SF25">
    <property type="entry name" value="ABC TRANSPORTER SUBSTRATE-BINDING PROTEIN"/>
    <property type="match status" value="1"/>
</dbReference>
<proteinExistence type="predicted"/>